<dbReference type="Pfam" id="PF00443">
    <property type="entry name" value="UCH"/>
    <property type="match status" value="1"/>
</dbReference>
<keyword evidence="4" id="KW-1185">Reference proteome</keyword>
<gene>
    <name evidence="3" type="ORF">JVT61DRAFT_14975</name>
</gene>
<dbReference type="OrthoDB" id="429671at2759"/>
<dbReference type="EMBL" id="JAGFBS010000086">
    <property type="protein sequence ID" value="KAG6369369.1"/>
    <property type="molecule type" value="Genomic_DNA"/>
</dbReference>
<comment type="caution">
    <text evidence="3">The sequence shown here is derived from an EMBL/GenBank/DDBJ whole genome shotgun (WGS) entry which is preliminary data.</text>
</comment>
<dbReference type="Gene3D" id="3.90.70.10">
    <property type="entry name" value="Cysteine proteinases"/>
    <property type="match status" value="1"/>
</dbReference>
<evidence type="ECO:0000256" key="1">
    <source>
        <dbReference type="SAM" id="MobiDB-lite"/>
    </source>
</evidence>
<dbReference type="AlphaFoldDB" id="A0A8I2YCI2"/>
<proteinExistence type="predicted"/>
<protein>
    <recommendedName>
        <fullName evidence="2">Peptidase C19 ubiquitin carboxyl-terminal hydrolase domain-containing protein</fullName>
    </recommendedName>
</protein>
<evidence type="ECO:0000259" key="2">
    <source>
        <dbReference type="Pfam" id="PF00443"/>
    </source>
</evidence>
<dbReference type="InterPro" id="IPR038765">
    <property type="entry name" value="Papain-like_cys_pep_sf"/>
</dbReference>
<sequence length="260" mass="29356">MQCPPQNPTPLRPLPSSVSPSLHQRATSFPKQKTGAIVPPDIRSSKPTRNENPSSRSRQYWKRVFCKCSPSPPGAHLLPALLAAVPYSDEEDSLMDSFIPTYVYDALKQKKRFDHMQGSHQEDAEEFLGFYLDTLEEELLSISSSWLPKQSHSETQNSHAAHEDGPWLEVIKRSRMAITRMVKSTESPITRMFGGKFRSSLRMPHQEGSILVEDWRSLRSDIQREQIHTRVKDALAYISSPQPVQVTSVTRPGAILDGAH</sequence>
<reference evidence="3" key="1">
    <citation type="submission" date="2021-03" db="EMBL/GenBank/DDBJ databases">
        <title>Evolutionary innovations through gain and loss of genes in the ectomycorrhizal Boletales.</title>
        <authorList>
            <person name="Wu G."/>
            <person name="Miyauchi S."/>
            <person name="Morin E."/>
            <person name="Yang Z.-L."/>
            <person name="Xu J."/>
            <person name="Martin F.M."/>
        </authorList>
    </citation>
    <scope>NUCLEOTIDE SEQUENCE</scope>
    <source>
        <strain evidence="3">BR01</strain>
    </source>
</reference>
<dbReference type="GO" id="GO:0016579">
    <property type="term" value="P:protein deubiquitination"/>
    <property type="evidence" value="ECO:0007669"/>
    <property type="project" value="InterPro"/>
</dbReference>
<feature type="compositionally biased region" description="Polar residues" evidence="1">
    <location>
        <begin position="45"/>
        <end position="56"/>
    </location>
</feature>
<feature type="region of interest" description="Disordered" evidence="1">
    <location>
        <begin position="1"/>
        <end position="56"/>
    </location>
</feature>
<name>A0A8I2YCI2_9AGAM</name>
<feature type="compositionally biased region" description="Pro residues" evidence="1">
    <location>
        <begin position="1"/>
        <end position="13"/>
    </location>
</feature>
<organism evidence="3 4">
    <name type="scientific">Boletus reticuloceps</name>
    <dbReference type="NCBI Taxonomy" id="495285"/>
    <lineage>
        <taxon>Eukaryota</taxon>
        <taxon>Fungi</taxon>
        <taxon>Dikarya</taxon>
        <taxon>Basidiomycota</taxon>
        <taxon>Agaricomycotina</taxon>
        <taxon>Agaricomycetes</taxon>
        <taxon>Agaricomycetidae</taxon>
        <taxon>Boletales</taxon>
        <taxon>Boletineae</taxon>
        <taxon>Boletaceae</taxon>
        <taxon>Boletoideae</taxon>
        <taxon>Boletus</taxon>
    </lineage>
</organism>
<dbReference type="GO" id="GO:0004843">
    <property type="term" value="F:cysteine-type deubiquitinase activity"/>
    <property type="evidence" value="ECO:0007669"/>
    <property type="project" value="InterPro"/>
</dbReference>
<dbReference type="Proteomes" id="UP000683000">
    <property type="component" value="Unassembled WGS sequence"/>
</dbReference>
<evidence type="ECO:0000313" key="3">
    <source>
        <dbReference type="EMBL" id="KAG6369369.1"/>
    </source>
</evidence>
<accession>A0A8I2YCI2</accession>
<feature type="domain" description="Peptidase C19 ubiquitin carboxyl-terminal hydrolase" evidence="2">
    <location>
        <begin position="95"/>
        <end position="206"/>
    </location>
</feature>
<dbReference type="SUPFAM" id="SSF54001">
    <property type="entry name" value="Cysteine proteinases"/>
    <property type="match status" value="1"/>
</dbReference>
<evidence type="ECO:0000313" key="4">
    <source>
        <dbReference type="Proteomes" id="UP000683000"/>
    </source>
</evidence>
<dbReference type="InterPro" id="IPR001394">
    <property type="entry name" value="Peptidase_C19_UCH"/>
</dbReference>